<accession>W5NB60</accession>
<dbReference type="GO" id="GO:0016020">
    <property type="term" value="C:membrane"/>
    <property type="evidence" value="ECO:0007669"/>
    <property type="project" value="UniProtKB-SubCell"/>
</dbReference>
<dbReference type="InterPro" id="IPR013568">
    <property type="entry name" value="SEFIR_dom"/>
</dbReference>
<keyword evidence="2 8" id="KW-0812">Transmembrane</keyword>
<keyword evidence="5 8" id="KW-0472">Membrane</keyword>
<keyword evidence="3" id="KW-0732">Signal</keyword>
<keyword evidence="4 8" id="KW-1133">Transmembrane helix</keyword>
<dbReference type="InParanoid" id="W5NB60"/>
<keyword evidence="6" id="KW-0675">Receptor</keyword>
<feature type="domain" description="SEFIR" evidence="9">
    <location>
        <begin position="68"/>
        <end position="233"/>
    </location>
</feature>
<evidence type="ECO:0000256" key="1">
    <source>
        <dbReference type="ARBA" id="ARBA00004479"/>
    </source>
</evidence>
<evidence type="ECO:0000256" key="8">
    <source>
        <dbReference type="SAM" id="Phobius"/>
    </source>
</evidence>
<evidence type="ECO:0000259" key="9">
    <source>
        <dbReference type="PROSITE" id="PS51534"/>
    </source>
</evidence>
<evidence type="ECO:0000256" key="6">
    <source>
        <dbReference type="ARBA" id="ARBA00023170"/>
    </source>
</evidence>
<dbReference type="Gene3D" id="3.40.50.11530">
    <property type="match status" value="1"/>
</dbReference>
<dbReference type="Proteomes" id="UP000018468">
    <property type="component" value="Linkage group LG5"/>
</dbReference>
<dbReference type="Bgee" id="ENSLOCG00000014518">
    <property type="expression patterns" value="Expressed in camera-type eye and 13 other cell types or tissues"/>
</dbReference>
<comment type="subcellular location">
    <subcellularLocation>
        <location evidence="1">Membrane</location>
        <topology evidence="1">Single-pass type I membrane protein</topology>
    </subcellularLocation>
</comment>
<feature type="transmembrane region" description="Helical" evidence="8">
    <location>
        <begin position="24"/>
        <end position="45"/>
    </location>
</feature>
<dbReference type="PANTHER" id="PTHR15583">
    <property type="entry name" value="INTERLEUKIN-17 RECEPTOR"/>
    <property type="match status" value="1"/>
</dbReference>
<evidence type="ECO:0000256" key="5">
    <source>
        <dbReference type="ARBA" id="ARBA00023136"/>
    </source>
</evidence>
<protein>
    <recommendedName>
        <fullName evidence="9">SEFIR domain-containing protein</fullName>
    </recommendedName>
</protein>
<reference evidence="11" key="1">
    <citation type="submission" date="2011-12" db="EMBL/GenBank/DDBJ databases">
        <title>The Draft Genome of Lepisosteus oculatus.</title>
        <authorList>
            <consortium name="The Broad Institute Genome Assembly &amp; Analysis Group"/>
            <consortium name="Computational R&amp;D Group"/>
            <consortium name="and Sequencing Platform"/>
            <person name="Di Palma F."/>
            <person name="Alfoldi J."/>
            <person name="Johnson J."/>
            <person name="Berlin A."/>
            <person name="Gnerre S."/>
            <person name="Jaffe D."/>
            <person name="MacCallum I."/>
            <person name="Young S."/>
            <person name="Walker B.J."/>
            <person name="Lander E.S."/>
            <person name="Lindblad-Toh K."/>
        </authorList>
    </citation>
    <scope>NUCLEOTIDE SEQUENCE [LARGE SCALE GENOMIC DNA]</scope>
</reference>
<dbReference type="Ensembl" id="ENSLOCT00000017901.1">
    <property type="protein sequence ID" value="ENSLOCP00000017869.1"/>
    <property type="gene ID" value="ENSLOCG00000014518.1"/>
</dbReference>
<dbReference type="GeneTree" id="ENSGT00730000111286"/>
<evidence type="ECO:0000256" key="3">
    <source>
        <dbReference type="ARBA" id="ARBA00022729"/>
    </source>
</evidence>
<dbReference type="Pfam" id="PF08357">
    <property type="entry name" value="SEFIR"/>
    <property type="match status" value="1"/>
</dbReference>
<dbReference type="OMA" id="CSCENNE"/>
<sequence length="318" mass="33426">QAAVQGMDRALGPWCPFAAYRGRWSLPVLVGLLLISLTVLAACVLQGTLKSWVLKVCKLEDIKGAVCRGQVVLLYPPDDEPALPALVCRLGSALAALGFSVSLDLWSQAELSALGPVPWLHARLGQLQRHGGKVVLILTRGAWERAEAWARGRLVPSGSPYSDVFSASLSCILADCLQGRAGERFLLARFESAPLLPLHAREGSHGTGSLLLPEIFRGLPLYSLPSQSLGFLTEISGPPPHLPAGSRGPSRGRRAAGLRAASRVLAGRLRGGWAGAGVGCSLSGCSQGSAGSGLGLHEEMWETVPLQPHGTPHCTPPS</sequence>
<keyword evidence="11" id="KW-1185">Reference proteome</keyword>
<evidence type="ECO:0000256" key="7">
    <source>
        <dbReference type="ARBA" id="ARBA00023180"/>
    </source>
</evidence>
<evidence type="ECO:0000256" key="4">
    <source>
        <dbReference type="ARBA" id="ARBA00022989"/>
    </source>
</evidence>
<dbReference type="HOGENOM" id="CLU_764945_0_0_1"/>
<evidence type="ECO:0000313" key="11">
    <source>
        <dbReference type="Proteomes" id="UP000018468"/>
    </source>
</evidence>
<evidence type="ECO:0000256" key="2">
    <source>
        <dbReference type="ARBA" id="ARBA00022692"/>
    </source>
</evidence>
<dbReference type="PROSITE" id="PS51534">
    <property type="entry name" value="SEFIR"/>
    <property type="match status" value="1"/>
</dbReference>
<evidence type="ECO:0000313" key="10">
    <source>
        <dbReference type="Ensembl" id="ENSLOCP00000017869.1"/>
    </source>
</evidence>
<reference evidence="10" key="3">
    <citation type="submission" date="2025-09" db="UniProtKB">
        <authorList>
            <consortium name="Ensembl"/>
        </authorList>
    </citation>
    <scope>IDENTIFICATION</scope>
</reference>
<dbReference type="InterPro" id="IPR039465">
    <property type="entry name" value="IL-17_rcpt-like"/>
</dbReference>
<dbReference type="EMBL" id="AHAT01014779">
    <property type="status" value="NOT_ANNOTATED_CDS"/>
    <property type="molecule type" value="Genomic_DNA"/>
</dbReference>
<dbReference type="STRING" id="7918.ENSLOCP00000017869"/>
<dbReference type="GO" id="GO:0030368">
    <property type="term" value="F:interleukin-17 receptor activity"/>
    <property type="evidence" value="ECO:0007669"/>
    <property type="project" value="InterPro"/>
</dbReference>
<dbReference type="AlphaFoldDB" id="W5NB60"/>
<dbReference type="eggNOG" id="ENOG502RYE0">
    <property type="taxonomic scope" value="Eukaryota"/>
</dbReference>
<name>W5NB60_LEPOC</name>
<organism evidence="10 11">
    <name type="scientific">Lepisosteus oculatus</name>
    <name type="common">Spotted gar</name>
    <dbReference type="NCBI Taxonomy" id="7918"/>
    <lineage>
        <taxon>Eukaryota</taxon>
        <taxon>Metazoa</taxon>
        <taxon>Chordata</taxon>
        <taxon>Craniata</taxon>
        <taxon>Vertebrata</taxon>
        <taxon>Euteleostomi</taxon>
        <taxon>Actinopterygii</taxon>
        <taxon>Neopterygii</taxon>
        <taxon>Holostei</taxon>
        <taxon>Semionotiformes</taxon>
        <taxon>Lepisosteidae</taxon>
        <taxon>Lepisosteus</taxon>
    </lineage>
</organism>
<reference evidence="10" key="2">
    <citation type="submission" date="2025-08" db="UniProtKB">
        <authorList>
            <consortium name="Ensembl"/>
        </authorList>
    </citation>
    <scope>IDENTIFICATION</scope>
</reference>
<dbReference type="PANTHER" id="PTHR15583:SF12">
    <property type="entry name" value="INTERLEUKIN-17 RECEPTOR C"/>
    <property type="match status" value="1"/>
</dbReference>
<proteinExistence type="predicted"/>
<keyword evidence="7" id="KW-0325">Glycoprotein</keyword>
<dbReference type="EMBL" id="AHAT01014780">
    <property type="status" value="NOT_ANNOTATED_CDS"/>
    <property type="molecule type" value="Genomic_DNA"/>
</dbReference>